<feature type="domain" description="PAS" evidence="5">
    <location>
        <begin position="268"/>
        <end position="314"/>
    </location>
</feature>
<dbReference type="SUPFAM" id="SSF55073">
    <property type="entry name" value="Nucleotide cyclase"/>
    <property type="match status" value="1"/>
</dbReference>
<evidence type="ECO:0000256" key="4">
    <source>
        <dbReference type="ARBA" id="ARBA00051114"/>
    </source>
</evidence>
<evidence type="ECO:0000259" key="5">
    <source>
        <dbReference type="PROSITE" id="PS50112"/>
    </source>
</evidence>
<gene>
    <name evidence="9" type="ORF">FCL42_19545</name>
</gene>
<keyword evidence="3" id="KW-0973">c-di-GMP</keyword>
<name>A0A4U1BFM7_9GAMM</name>
<evidence type="ECO:0000313" key="9">
    <source>
        <dbReference type="EMBL" id="TKB50093.1"/>
    </source>
</evidence>
<dbReference type="AlphaFoldDB" id="A0A4U1BFM7"/>
<dbReference type="InterPro" id="IPR001633">
    <property type="entry name" value="EAL_dom"/>
</dbReference>
<dbReference type="CDD" id="cd01948">
    <property type="entry name" value="EAL"/>
    <property type="match status" value="1"/>
</dbReference>
<dbReference type="PROSITE" id="PS50112">
    <property type="entry name" value="PAS"/>
    <property type="match status" value="1"/>
</dbReference>
<accession>A0A4U1BFM7</accession>
<dbReference type="PROSITE" id="PS50883">
    <property type="entry name" value="EAL"/>
    <property type="match status" value="1"/>
</dbReference>
<comment type="catalytic activity">
    <reaction evidence="4">
        <text>3',3'-c-di-GMP + H2O = 5'-phosphoguanylyl(3'-&gt;5')guanosine + H(+)</text>
        <dbReference type="Rhea" id="RHEA:24902"/>
        <dbReference type="ChEBI" id="CHEBI:15377"/>
        <dbReference type="ChEBI" id="CHEBI:15378"/>
        <dbReference type="ChEBI" id="CHEBI:58754"/>
        <dbReference type="ChEBI" id="CHEBI:58805"/>
        <dbReference type="EC" id="3.1.4.52"/>
    </reaction>
    <physiologicalReaction direction="left-to-right" evidence="4">
        <dbReference type="Rhea" id="RHEA:24903"/>
    </physiologicalReaction>
</comment>
<dbReference type="EC" id="3.1.4.52" evidence="2"/>
<dbReference type="EMBL" id="SWCJ01000023">
    <property type="protein sequence ID" value="TKB50093.1"/>
    <property type="molecule type" value="Genomic_DNA"/>
</dbReference>
<dbReference type="SUPFAM" id="SSF141868">
    <property type="entry name" value="EAL domain-like"/>
    <property type="match status" value="1"/>
</dbReference>
<dbReference type="OrthoDB" id="6597954at2"/>
<dbReference type="Gene3D" id="3.30.450.20">
    <property type="entry name" value="PAS domain"/>
    <property type="match status" value="2"/>
</dbReference>
<feature type="domain" description="EAL" evidence="7">
    <location>
        <begin position="568"/>
        <end position="822"/>
    </location>
</feature>
<evidence type="ECO:0000259" key="8">
    <source>
        <dbReference type="PROSITE" id="PS50887"/>
    </source>
</evidence>
<evidence type="ECO:0000256" key="2">
    <source>
        <dbReference type="ARBA" id="ARBA00012282"/>
    </source>
</evidence>
<protein>
    <recommendedName>
        <fullName evidence="2">cyclic-guanylate-specific phosphodiesterase</fullName>
        <ecNumber evidence="2">3.1.4.52</ecNumber>
    </recommendedName>
</protein>
<dbReference type="Proteomes" id="UP000305675">
    <property type="component" value="Unassembled WGS sequence"/>
</dbReference>
<dbReference type="FunFam" id="3.20.20.450:FF:000001">
    <property type="entry name" value="Cyclic di-GMP phosphodiesterase yahA"/>
    <property type="match status" value="1"/>
</dbReference>
<dbReference type="InterPro" id="IPR000700">
    <property type="entry name" value="PAS-assoc_C"/>
</dbReference>
<keyword evidence="10" id="KW-1185">Reference proteome</keyword>
<dbReference type="SUPFAM" id="SSF55785">
    <property type="entry name" value="PYP-like sensor domain (PAS domain)"/>
    <property type="match status" value="2"/>
</dbReference>
<dbReference type="Gene3D" id="3.30.70.270">
    <property type="match status" value="1"/>
</dbReference>
<dbReference type="PANTHER" id="PTHR44757">
    <property type="entry name" value="DIGUANYLATE CYCLASE DGCP"/>
    <property type="match status" value="1"/>
</dbReference>
<evidence type="ECO:0000256" key="1">
    <source>
        <dbReference type="ARBA" id="ARBA00001946"/>
    </source>
</evidence>
<dbReference type="PANTHER" id="PTHR44757:SF2">
    <property type="entry name" value="BIOFILM ARCHITECTURE MAINTENANCE PROTEIN MBAA"/>
    <property type="match status" value="1"/>
</dbReference>
<dbReference type="SMART" id="SM00086">
    <property type="entry name" value="PAC"/>
    <property type="match status" value="2"/>
</dbReference>
<dbReference type="SMART" id="SM00052">
    <property type="entry name" value="EAL"/>
    <property type="match status" value="1"/>
</dbReference>
<sequence>MTELNRSWLDESCVTELTIEWCACADMLARFAMTTVAVIQIESDSSPSVLCQSGKDSDIDAILAQLSDELTASLNYTAPKLRPKPLHARELYYPNGVQFGFLCLYGLVGLNEDVLRLIDNTVGRMENDLAKAMKQARTDLPEKLNADSQISLNHFINSFEDQIWVKDTQGHYVAANQSVKDLWQRDPVGMSDTELFGPERAALFETADNQVIRLCRQMVVEECADPYDPDQKTWLETFKSPIFNEQGTLLGVIGMTRNITQRKVFQEQLNLAATVFANSAEGVLITDHRGTIIEVNEAFCSITGFSREEALSKNPRILNSGCHQPEFYQRMWQEMLETGQWKGEIWNRRKDGTLYPQTSTHSAVYGDDGRARYFVGIFSDISQQKQTEERLEHMAYHDPLTGLPNRAQMHTRLDDEIYRASRDNSELAVIFIDVDHFKLINDSRGHLVGDEVLCELASRLKSRVRKSDTVARIGGDEFVLILPNINGAHAAANIANSLMTLFQKPVVLSSEENLNLTGSMGIALYPQDGDNRDKLIRNADAAMYRAKQQGRNNYAFYTHALTEQSKAHLKMQSALHSALPNDELSLVYQPQFDLLSRKIVGIEALVRWHSNELGEVSPADFIPAAERIGLVDEIGFWVLNQACKQGLEWLKQGLEFGRIAVNVAGPQLLSGNFVDTVRKAIDHSGYPASALELELTESFMIQNPEESIEQLCQLRQMGIQISIDDFGTGYSSLSYLKKLPLNTLKIDQSFISGIPADQDSRAIAQAIISMGHSLSLTVIAEGVENHEQAEFLQQSGCLLAQGFLFSKPLSADKMEMLLSAPVFS</sequence>
<organism evidence="9 10">
    <name type="scientific">Ferrimonas aestuarii</name>
    <dbReference type="NCBI Taxonomy" id="2569539"/>
    <lineage>
        <taxon>Bacteria</taxon>
        <taxon>Pseudomonadati</taxon>
        <taxon>Pseudomonadota</taxon>
        <taxon>Gammaproteobacteria</taxon>
        <taxon>Alteromonadales</taxon>
        <taxon>Ferrimonadaceae</taxon>
        <taxon>Ferrimonas</taxon>
    </lineage>
</organism>
<dbReference type="CDD" id="cd00130">
    <property type="entry name" value="PAS"/>
    <property type="match status" value="1"/>
</dbReference>
<dbReference type="Gene3D" id="3.20.20.450">
    <property type="entry name" value="EAL domain"/>
    <property type="match status" value="1"/>
</dbReference>
<evidence type="ECO:0000259" key="7">
    <source>
        <dbReference type="PROSITE" id="PS50883"/>
    </source>
</evidence>
<dbReference type="InterPro" id="IPR043128">
    <property type="entry name" value="Rev_trsase/Diguanyl_cyclase"/>
</dbReference>
<dbReference type="NCBIfam" id="TIGR00229">
    <property type="entry name" value="sensory_box"/>
    <property type="match status" value="2"/>
</dbReference>
<dbReference type="PROSITE" id="PS50113">
    <property type="entry name" value="PAC"/>
    <property type="match status" value="2"/>
</dbReference>
<dbReference type="Pfam" id="PF00989">
    <property type="entry name" value="PAS"/>
    <property type="match status" value="1"/>
</dbReference>
<dbReference type="InterPro" id="IPR000160">
    <property type="entry name" value="GGDEF_dom"/>
</dbReference>
<dbReference type="RefSeq" id="WP_136865117.1">
    <property type="nucleotide sequence ID" value="NZ_SWCJ01000023.1"/>
</dbReference>
<dbReference type="GO" id="GO:0071732">
    <property type="term" value="P:cellular response to nitric oxide"/>
    <property type="evidence" value="ECO:0007669"/>
    <property type="project" value="UniProtKB-ARBA"/>
</dbReference>
<feature type="domain" description="PAC" evidence="6">
    <location>
        <begin position="205"/>
        <end position="271"/>
    </location>
</feature>
<dbReference type="Pfam" id="PF00990">
    <property type="entry name" value="GGDEF"/>
    <property type="match status" value="1"/>
</dbReference>
<dbReference type="CDD" id="cd01949">
    <property type="entry name" value="GGDEF"/>
    <property type="match status" value="1"/>
</dbReference>
<dbReference type="SMART" id="SM00267">
    <property type="entry name" value="GGDEF"/>
    <property type="match status" value="1"/>
</dbReference>
<dbReference type="SMART" id="SM00091">
    <property type="entry name" value="PAS"/>
    <property type="match status" value="2"/>
</dbReference>
<evidence type="ECO:0000259" key="6">
    <source>
        <dbReference type="PROSITE" id="PS50113"/>
    </source>
</evidence>
<dbReference type="InterPro" id="IPR001610">
    <property type="entry name" value="PAC"/>
</dbReference>
<dbReference type="Pfam" id="PF00563">
    <property type="entry name" value="EAL"/>
    <property type="match status" value="1"/>
</dbReference>
<dbReference type="InterPro" id="IPR035965">
    <property type="entry name" value="PAS-like_dom_sf"/>
</dbReference>
<feature type="domain" description="PAC" evidence="6">
    <location>
        <begin position="341"/>
        <end position="393"/>
    </location>
</feature>
<feature type="domain" description="GGDEF" evidence="8">
    <location>
        <begin position="425"/>
        <end position="559"/>
    </location>
</feature>
<reference evidence="9 10" key="1">
    <citation type="submission" date="2019-04" db="EMBL/GenBank/DDBJ databases">
        <authorList>
            <person name="Hwang J.C."/>
        </authorList>
    </citation>
    <scope>NUCLEOTIDE SEQUENCE [LARGE SCALE GENOMIC DNA]</scope>
    <source>
        <strain evidence="9 10">IMCC35002</strain>
    </source>
</reference>
<dbReference type="NCBIfam" id="TIGR00254">
    <property type="entry name" value="GGDEF"/>
    <property type="match status" value="1"/>
</dbReference>
<comment type="caution">
    <text evidence="9">The sequence shown here is derived from an EMBL/GenBank/DDBJ whole genome shotgun (WGS) entry which is preliminary data.</text>
</comment>
<dbReference type="InterPro" id="IPR029787">
    <property type="entry name" value="Nucleotide_cyclase"/>
</dbReference>
<dbReference type="InterPro" id="IPR013767">
    <property type="entry name" value="PAS_fold"/>
</dbReference>
<dbReference type="InterPro" id="IPR052155">
    <property type="entry name" value="Biofilm_reg_signaling"/>
</dbReference>
<proteinExistence type="predicted"/>
<evidence type="ECO:0000313" key="10">
    <source>
        <dbReference type="Proteomes" id="UP000305675"/>
    </source>
</evidence>
<dbReference type="GO" id="GO:0006355">
    <property type="term" value="P:regulation of DNA-templated transcription"/>
    <property type="evidence" value="ECO:0007669"/>
    <property type="project" value="InterPro"/>
</dbReference>
<dbReference type="GO" id="GO:0071111">
    <property type="term" value="F:cyclic-guanylate-specific phosphodiesterase activity"/>
    <property type="evidence" value="ECO:0007669"/>
    <property type="project" value="UniProtKB-EC"/>
</dbReference>
<evidence type="ECO:0000256" key="3">
    <source>
        <dbReference type="ARBA" id="ARBA00022636"/>
    </source>
</evidence>
<dbReference type="InterPro" id="IPR035919">
    <property type="entry name" value="EAL_sf"/>
</dbReference>
<dbReference type="Pfam" id="PF08448">
    <property type="entry name" value="PAS_4"/>
    <property type="match status" value="1"/>
</dbReference>
<comment type="cofactor">
    <cofactor evidence="1">
        <name>Mg(2+)</name>
        <dbReference type="ChEBI" id="CHEBI:18420"/>
    </cofactor>
</comment>
<dbReference type="InterPro" id="IPR013656">
    <property type="entry name" value="PAS_4"/>
</dbReference>
<dbReference type="InterPro" id="IPR000014">
    <property type="entry name" value="PAS"/>
</dbReference>
<dbReference type="PROSITE" id="PS50887">
    <property type="entry name" value="GGDEF"/>
    <property type="match status" value="1"/>
</dbReference>
<dbReference type="FunFam" id="3.30.70.270:FF:000001">
    <property type="entry name" value="Diguanylate cyclase domain protein"/>
    <property type="match status" value="1"/>
</dbReference>